<name>A0ABP1G0C6_9CHLO</name>
<evidence type="ECO:0000313" key="8">
    <source>
        <dbReference type="Proteomes" id="UP001497392"/>
    </source>
</evidence>
<feature type="domain" description="TFIIB-type" evidence="6">
    <location>
        <begin position="8"/>
        <end position="39"/>
    </location>
</feature>
<dbReference type="InterPro" id="IPR013150">
    <property type="entry name" value="TFIIB_cyclin"/>
</dbReference>
<accession>A0ABP1G0C6</accession>
<dbReference type="Gene3D" id="2.20.25.10">
    <property type="match status" value="1"/>
</dbReference>
<evidence type="ECO:0000256" key="5">
    <source>
        <dbReference type="PROSITE-ProRule" id="PRU00469"/>
    </source>
</evidence>
<dbReference type="PRINTS" id="PR00685">
    <property type="entry name" value="TIFACTORIIB"/>
</dbReference>
<dbReference type="Gene3D" id="1.10.472.10">
    <property type="entry name" value="Cyclin-like"/>
    <property type="match status" value="2"/>
</dbReference>
<keyword evidence="3" id="KW-0804">Transcription</keyword>
<keyword evidence="5" id="KW-0862">Zinc</keyword>
<protein>
    <recommendedName>
        <fullName evidence="4">General transcription factor TFIIB</fullName>
    </recommendedName>
</protein>
<proteinExistence type="predicted"/>
<organism evidence="7 8">
    <name type="scientific">Coccomyxa viridis</name>
    <dbReference type="NCBI Taxonomy" id="1274662"/>
    <lineage>
        <taxon>Eukaryota</taxon>
        <taxon>Viridiplantae</taxon>
        <taxon>Chlorophyta</taxon>
        <taxon>core chlorophytes</taxon>
        <taxon>Trebouxiophyceae</taxon>
        <taxon>Trebouxiophyceae incertae sedis</taxon>
        <taxon>Coccomyxaceae</taxon>
        <taxon>Coccomyxa</taxon>
    </lineage>
</organism>
<dbReference type="SUPFAM" id="SSF47954">
    <property type="entry name" value="Cyclin-like"/>
    <property type="match status" value="2"/>
</dbReference>
<dbReference type="InterPro" id="IPR013137">
    <property type="entry name" value="Znf_TFIIB"/>
</dbReference>
<sequence>MAASQYAFEQRCSECGSLDLLEDRANGDVVCTNCGVVAESHIMDEGSEWRTFGDNRDASTPACKIYKEAASQHPKGFKGKSRAAMCAAVVYAACRQAGYARTLNEVHAVVADTSKKEIAKCYKFLVEDIKMKVERITSASLVRRFCVALGLGAREAKAAEEMARAAVPSEDGNRLTNAPLRPWDGKSPASVAAAVVYAISSLSLQPSSAREVAQAAAIAEGTVTSTYKAMYAHRAELVPSWFAANMDLQRLPF</sequence>
<keyword evidence="2" id="KW-0805">Transcription regulation</keyword>
<dbReference type="PROSITE" id="PS51134">
    <property type="entry name" value="ZF_TFIIB"/>
    <property type="match status" value="1"/>
</dbReference>
<keyword evidence="5" id="KW-0479">Metal-binding</keyword>
<evidence type="ECO:0000256" key="2">
    <source>
        <dbReference type="ARBA" id="ARBA00023015"/>
    </source>
</evidence>
<comment type="caution">
    <text evidence="7">The sequence shown here is derived from an EMBL/GenBank/DDBJ whole genome shotgun (WGS) entry which is preliminary data.</text>
</comment>
<dbReference type="InterPro" id="IPR000812">
    <property type="entry name" value="TFIIB"/>
</dbReference>
<reference evidence="7 8" key="1">
    <citation type="submission" date="2024-06" db="EMBL/GenBank/DDBJ databases">
        <authorList>
            <person name="Kraege A."/>
            <person name="Thomma B."/>
        </authorList>
    </citation>
    <scope>NUCLEOTIDE SEQUENCE [LARGE SCALE GENOMIC DNA]</scope>
</reference>
<dbReference type="Pfam" id="PF08271">
    <property type="entry name" value="Zn_Ribbon_TF"/>
    <property type="match status" value="1"/>
</dbReference>
<dbReference type="SUPFAM" id="SSF57783">
    <property type="entry name" value="Zinc beta-ribbon"/>
    <property type="match status" value="1"/>
</dbReference>
<dbReference type="PANTHER" id="PTHR11618:SF13">
    <property type="entry name" value="TRANSCRIPTION INITIATION FACTOR IIB"/>
    <property type="match status" value="1"/>
</dbReference>
<evidence type="ECO:0000313" key="7">
    <source>
        <dbReference type="EMBL" id="CAL5223302.1"/>
    </source>
</evidence>
<evidence type="ECO:0000256" key="4">
    <source>
        <dbReference type="ARBA" id="ARBA00031706"/>
    </source>
</evidence>
<dbReference type="InterPro" id="IPR036915">
    <property type="entry name" value="Cyclin-like_sf"/>
</dbReference>
<evidence type="ECO:0000259" key="6">
    <source>
        <dbReference type="PROSITE" id="PS51134"/>
    </source>
</evidence>
<dbReference type="Proteomes" id="UP001497392">
    <property type="component" value="Unassembled WGS sequence"/>
</dbReference>
<dbReference type="PANTHER" id="PTHR11618">
    <property type="entry name" value="TRANSCRIPTION INITIATION FACTOR IIB-RELATED"/>
    <property type="match status" value="1"/>
</dbReference>
<evidence type="ECO:0000256" key="1">
    <source>
        <dbReference type="ARBA" id="ARBA00022737"/>
    </source>
</evidence>
<gene>
    <name evidence="7" type="primary">g5793</name>
    <name evidence="7" type="ORF">VP750_LOCUS4961</name>
</gene>
<keyword evidence="5" id="KW-0863">Zinc-finger</keyword>
<dbReference type="EMBL" id="CAXHTA020000008">
    <property type="protein sequence ID" value="CAL5223302.1"/>
    <property type="molecule type" value="Genomic_DNA"/>
</dbReference>
<keyword evidence="8" id="KW-1185">Reference proteome</keyword>
<keyword evidence="1" id="KW-0677">Repeat</keyword>
<evidence type="ECO:0000256" key="3">
    <source>
        <dbReference type="ARBA" id="ARBA00023163"/>
    </source>
</evidence>
<dbReference type="Pfam" id="PF00382">
    <property type="entry name" value="TFIIB"/>
    <property type="match status" value="2"/>
</dbReference>